<dbReference type="Proteomes" id="UP001063166">
    <property type="component" value="Unassembled WGS sequence"/>
</dbReference>
<keyword evidence="3" id="KW-1185">Reference proteome</keyword>
<dbReference type="AlphaFoldDB" id="A0A9P3PPY0"/>
<evidence type="ECO:0000313" key="2">
    <source>
        <dbReference type="EMBL" id="GLB39241.1"/>
    </source>
</evidence>
<comment type="caution">
    <text evidence="2">The sequence shown here is derived from an EMBL/GenBank/DDBJ whole genome shotgun (WGS) entry which is preliminary data.</text>
</comment>
<proteinExistence type="predicted"/>
<gene>
    <name evidence="2" type="ORF">LshimejAT787_0604030</name>
</gene>
<protein>
    <submittedName>
        <fullName evidence="2">Uncharacterized protein</fullName>
    </submittedName>
</protein>
<name>A0A9P3PPY0_LYOSH</name>
<accession>A0A9P3PPY0</accession>
<reference evidence="2" key="1">
    <citation type="submission" date="2022-07" db="EMBL/GenBank/DDBJ databases">
        <title>The genome of Lyophyllum shimeji provides insight into the initial evolution of ectomycorrhizal fungal genome.</title>
        <authorList>
            <person name="Kobayashi Y."/>
            <person name="Shibata T."/>
            <person name="Hirakawa H."/>
            <person name="Shigenobu S."/>
            <person name="Nishiyama T."/>
            <person name="Yamada A."/>
            <person name="Hasebe M."/>
            <person name="Kawaguchi M."/>
        </authorList>
    </citation>
    <scope>NUCLEOTIDE SEQUENCE</scope>
    <source>
        <strain evidence="2">AT787</strain>
    </source>
</reference>
<feature type="region of interest" description="Disordered" evidence="1">
    <location>
        <begin position="106"/>
        <end position="154"/>
    </location>
</feature>
<dbReference type="EMBL" id="BRPK01000006">
    <property type="protein sequence ID" value="GLB39241.1"/>
    <property type="molecule type" value="Genomic_DNA"/>
</dbReference>
<evidence type="ECO:0000256" key="1">
    <source>
        <dbReference type="SAM" id="MobiDB-lite"/>
    </source>
</evidence>
<dbReference type="OrthoDB" id="3071063at2759"/>
<feature type="compositionally biased region" description="Low complexity" evidence="1">
    <location>
        <begin position="122"/>
        <end position="149"/>
    </location>
</feature>
<sequence length="370" mass="39321">MKLSYAQTVTLACVASATLASAFPAKSRIAITTDVAPHASRDVEDNELVARQHTRTKGRGRNRVPSAGSQALAEGAGALGGAVASHIINGARDLTEEDTLLFARSKKHRGHHKGNGKHRGGAKAAAKEGATQVGTEITSNDSTTTTETNGPRDFDEDALYARTRQRAAHLIGTAASAAAPMLAGRDVEDDLLFTRDVEDNLILARNPRRTAHLLGLAASAAAPMLAGRDVEDDLLFTRDVGDDLILARNPRRTAHLLGLAASAAAPMLAGRDVEDDLLFTRDVEDDLILARNPRRTAHLLGLAASAAAPMLAGRDIEDDLLFSREPNHHGAHFGGMAAASSMGSTFGRRDIEDDDQLFARDLELTLEELD</sequence>
<evidence type="ECO:0000313" key="3">
    <source>
        <dbReference type="Proteomes" id="UP001063166"/>
    </source>
</evidence>
<feature type="compositionally biased region" description="Basic residues" evidence="1">
    <location>
        <begin position="106"/>
        <end position="121"/>
    </location>
</feature>
<organism evidence="2 3">
    <name type="scientific">Lyophyllum shimeji</name>
    <name type="common">Hon-shimeji</name>
    <name type="synonym">Tricholoma shimeji</name>
    <dbReference type="NCBI Taxonomy" id="47721"/>
    <lineage>
        <taxon>Eukaryota</taxon>
        <taxon>Fungi</taxon>
        <taxon>Dikarya</taxon>
        <taxon>Basidiomycota</taxon>
        <taxon>Agaricomycotina</taxon>
        <taxon>Agaricomycetes</taxon>
        <taxon>Agaricomycetidae</taxon>
        <taxon>Agaricales</taxon>
        <taxon>Tricholomatineae</taxon>
        <taxon>Lyophyllaceae</taxon>
        <taxon>Lyophyllum</taxon>
    </lineage>
</organism>